<sequence length="37" mass="4160">MIIDLTTVRQDSGPSRLLDMVEGRSKAVFKTWLAARP</sequence>
<protein>
    <submittedName>
        <fullName evidence="1">Mobile element protein</fullName>
    </submittedName>
</protein>
<dbReference type="Proteomes" id="UP000195787">
    <property type="component" value="Unassembled WGS sequence"/>
</dbReference>
<evidence type="ECO:0000313" key="1">
    <source>
        <dbReference type="EMBL" id="SJM49285.1"/>
    </source>
</evidence>
<dbReference type="AlphaFoldDB" id="A0A1R4F070"/>
<accession>A0A1R4F070</accession>
<evidence type="ECO:0000313" key="2">
    <source>
        <dbReference type="Proteomes" id="UP000195787"/>
    </source>
</evidence>
<dbReference type="EMBL" id="FUHU01000009">
    <property type="protein sequence ID" value="SJM49285.1"/>
    <property type="molecule type" value="Genomic_DNA"/>
</dbReference>
<reference evidence="1 2" key="1">
    <citation type="submission" date="2017-02" db="EMBL/GenBank/DDBJ databases">
        <authorList>
            <person name="Peterson S.W."/>
        </authorList>
    </citation>
    <scope>NUCLEOTIDE SEQUENCE [LARGE SCALE GENOMIC DNA]</scope>
    <source>
        <strain evidence="1 2">LMG 22410</strain>
    </source>
</reference>
<name>A0A1R4F070_9MICO</name>
<keyword evidence="2" id="KW-1185">Reference proteome</keyword>
<gene>
    <name evidence="1" type="ORF">CZ674_01910</name>
</gene>
<proteinExistence type="predicted"/>
<organism evidence="1 2">
    <name type="scientific">Agrococcus casei LMG 22410</name>
    <dbReference type="NCBI Taxonomy" id="1255656"/>
    <lineage>
        <taxon>Bacteria</taxon>
        <taxon>Bacillati</taxon>
        <taxon>Actinomycetota</taxon>
        <taxon>Actinomycetes</taxon>
        <taxon>Micrococcales</taxon>
        <taxon>Microbacteriaceae</taxon>
        <taxon>Agrococcus</taxon>
    </lineage>
</organism>